<dbReference type="Gene3D" id="1.10.287.1080">
    <property type="entry name" value="MazG-like"/>
    <property type="match status" value="1"/>
</dbReference>
<dbReference type="InterPro" id="IPR004518">
    <property type="entry name" value="MazG-like_dom"/>
</dbReference>
<evidence type="ECO:0000259" key="1">
    <source>
        <dbReference type="Pfam" id="PF03819"/>
    </source>
</evidence>
<dbReference type="SUPFAM" id="SSF101386">
    <property type="entry name" value="all-alpha NTP pyrophosphatases"/>
    <property type="match status" value="1"/>
</dbReference>
<reference evidence="2 3" key="1">
    <citation type="submission" date="2017-09" db="EMBL/GenBank/DDBJ databases">
        <title>Depth-based differentiation of microbial function through sediment-hosted aquifers and enrichment of novel symbionts in the deep terrestrial subsurface.</title>
        <authorList>
            <person name="Probst A.J."/>
            <person name="Ladd B."/>
            <person name="Jarett J.K."/>
            <person name="Geller-Mcgrath D.E."/>
            <person name="Sieber C.M."/>
            <person name="Emerson J.B."/>
            <person name="Anantharaman K."/>
            <person name="Thomas B.C."/>
            <person name="Malmstrom R."/>
            <person name="Stieglmeier M."/>
            <person name="Klingl A."/>
            <person name="Woyke T."/>
            <person name="Ryan C.M."/>
            <person name="Banfield J.F."/>
        </authorList>
    </citation>
    <scope>NUCLEOTIDE SEQUENCE [LARGE SCALE GENOMIC DNA]</scope>
    <source>
        <strain evidence="2">CG22_combo_CG10-13_8_21_14_all_43_12</strain>
    </source>
</reference>
<gene>
    <name evidence="2" type="ORF">COW83_04845</name>
</gene>
<dbReference type="EMBL" id="PCTR01000139">
    <property type="protein sequence ID" value="PIP85330.1"/>
    <property type="molecule type" value="Genomic_DNA"/>
</dbReference>
<protein>
    <submittedName>
        <fullName evidence="2">Pyrophosphatase</fullName>
    </submittedName>
</protein>
<organism evidence="2 3">
    <name type="scientific">Candidatus Collierbacteria bacterium CG22_combo_CG10-13_8_21_14_all_43_12</name>
    <dbReference type="NCBI Taxonomy" id="1974537"/>
    <lineage>
        <taxon>Bacteria</taxon>
        <taxon>Candidatus Collieribacteriota</taxon>
    </lineage>
</organism>
<evidence type="ECO:0000313" key="3">
    <source>
        <dbReference type="Proteomes" id="UP000231136"/>
    </source>
</evidence>
<accession>A0A2H0DUS8</accession>
<name>A0A2H0DUS8_9BACT</name>
<evidence type="ECO:0000313" key="2">
    <source>
        <dbReference type="EMBL" id="PIP85330.1"/>
    </source>
</evidence>
<dbReference type="Pfam" id="PF03819">
    <property type="entry name" value="MazG"/>
    <property type="match status" value="1"/>
</dbReference>
<comment type="caution">
    <text evidence="2">The sequence shown here is derived from an EMBL/GenBank/DDBJ whole genome shotgun (WGS) entry which is preliminary data.</text>
</comment>
<dbReference type="CDD" id="cd11538">
    <property type="entry name" value="NTP-PPase_u1"/>
    <property type="match status" value="1"/>
</dbReference>
<dbReference type="Proteomes" id="UP000231136">
    <property type="component" value="Unassembled WGS sequence"/>
</dbReference>
<dbReference type="AlphaFoldDB" id="A0A2H0DUS8"/>
<proteinExistence type="predicted"/>
<feature type="domain" description="NTP pyrophosphohydrolase MazG-like" evidence="1">
    <location>
        <begin position="30"/>
        <end position="94"/>
    </location>
</feature>
<sequence length="106" mass="12362">MNLKTLLGKIERVSANYSKKFKISRNKLWYLLKLQEEVGELTQAYLSMNGQGRHKNRTPQELKADFEHEIADVLCHILLLAQSEKVDIKKAIDEKWLIRLVKPQTS</sequence>